<dbReference type="Gene3D" id="2.120.10.10">
    <property type="match status" value="1"/>
</dbReference>
<proteinExistence type="predicted"/>
<comment type="caution">
    <text evidence="1">The sequence shown here is derived from an EMBL/GenBank/DDBJ whole genome shotgun (WGS) entry which is preliminary data.</text>
</comment>
<accession>A0ABX4H4T8</accession>
<dbReference type="EMBL" id="NQMN01000002">
    <property type="protein sequence ID" value="PAF54907.1"/>
    <property type="molecule type" value="Genomic_DNA"/>
</dbReference>
<sequence length="130" mass="14798">MMGGKTFTNKAKEEGKLDHYDNFNILASVLQGIEYFRYKGDDYLLISAPTKQGGRTHGKLHLIKNNDFANPKEIYDFNGANNKFEYSTLKLIDVEDDGIQLAAFYEARTPQNEGTENIEMALEILKLKID</sequence>
<evidence type="ECO:0000313" key="1">
    <source>
        <dbReference type="EMBL" id="PAF54907.1"/>
    </source>
</evidence>
<dbReference type="RefSeq" id="WP_084232195.1">
    <property type="nucleotide sequence ID" value="NZ_FWXE01000004.1"/>
</dbReference>
<dbReference type="Proteomes" id="UP000217033">
    <property type="component" value="Unassembled WGS sequence"/>
</dbReference>
<keyword evidence="2" id="KW-1185">Reference proteome</keyword>
<name>A0ABX4H4T8_9BACT</name>
<protein>
    <submittedName>
        <fullName evidence="1">Uncharacterized protein</fullName>
    </submittedName>
</protein>
<reference evidence="1" key="1">
    <citation type="submission" date="2017-08" db="EMBL/GenBank/DDBJ databases">
        <authorList>
            <person name="Alvarez-Ponce D."/>
            <person name="Weitzman C.L."/>
            <person name="Tillett R.L."/>
            <person name="Sandmeier F.C."/>
            <person name="Tracy C.R."/>
        </authorList>
    </citation>
    <scope>NUCLEOTIDE SEQUENCE [LARGE SCALE GENOMIC DNA]</scope>
    <source>
        <strain evidence="1">PS6</strain>
    </source>
</reference>
<gene>
    <name evidence="1" type="ORF">CJF60_04180</name>
</gene>
<evidence type="ECO:0000313" key="2">
    <source>
        <dbReference type="Proteomes" id="UP000217033"/>
    </source>
</evidence>
<organism evidence="1 2">
    <name type="scientific">Mycoplasmopsis agassizii</name>
    <dbReference type="NCBI Taxonomy" id="33922"/>
    <lineage>
        <taxon>Bacteria</taxon>
        <taxon>Bacillati</taxon>
        <taxon>Mycoplasmatota</taxon>
        <taxon>Mycoplasmoidales</taxon>
        <taxon>Metamycoplasmataceae</taxon>
        <taxon>Mycoplasmopsis</taxon>
    </lineage>
</organism>